<dbReference type="AlphaFoldDB" id="A0A346NMJ3"/>
<name>A0A346NMJ3_9ALTE</name>
<keyword evidence="2" id="KW-1185">Reference proteome</keyword>
<dbReference type="RefSeq" id="WP_117316890.1">
    <property type="nucleotide sequence ID" value="NZ_CP031769.1"/>
</dbReference>
<evidence type="ECO:0008006" key="3">
    <source>
        <dbReference type="Google" id="ProtNLM"/>
    </source>
</evidence>
<reference evidence="1 2" key="1">
    <citation type="submission" date="2018-08" db="EMBL/GenBank/DDBJ databases">
        <title>Salinimonas sediminis sp. nov., a piezophilic bacterium isolated from a deep-sea sediment sample from the New Britain Trench.</title>
        <authorList>
            <person name="Cao J."/>
        </authorList>
    </citation>
    <scope>NUCLEOTIDE SEQUENCE [LARGE SCALE GENOMIC DNA]</scope>
    <source>
        <strain evidence="1 2">N102</strain>
    </source>
</reference>
<organism evidence="1 2">
    <name type="scientific">Salinimonas sediminis</name>
    <dbReference type="NCBI Taxonomy" id="2303538"/>
    <lineage>
        <taxon>Bacteria</taxon>
        <taxon>Pseudomonadati</taxon>
        <taxon>Pseudomonadota</taxon>
        <taxon>Gammaproteobacteria</taxon>
        <taxon>Alteromonadales</taxon>
        <taxon>Alteromonadaceae</taxon>
        <taxon>Alteromonas/Salinimonas group</taxon>
        <taxon>Salinimonas</taxon>
    </lineage>
</organism>
<dbReference type="EMBL" id="CP031769">
    <property type="protein sequence ID" value="AXR06750.1"/>
    <property type="molecule type" value="Genomic_DNA"/>
</dbReference>
<gene>
    <name evidence="1" type="ORF">D0Y50_10475</name>
</gene>
<evidence type="ECO:0000313" key="1">
    <source>
        <dbReference type="EMBL" id="AXR06750.1"/>
    </source>
</evidence>
<dbReference type="KEGG" id="salm:D0Y50_10475"/>
<dbReference type="Proteomes" id="UP000262073">
    <property type="component" value="Chromosome"/>
</dbReference>
<protein>
    <recommendedName>
        <fullName evidence="3">DUF4124 domain-containing protein</fullName>
    </recommendedName>
</protein>
<evidence type="ECO:0000313" key="2">
    <source>
        <dbReference type="Proteomes" id="UP000262073"/>
    </source>
</evidence>
<accession>A0A346NMJ3</accession>
<proteinExistence type="predicted"/>
<dbReference type="OrthoDB" id="256673at2"/>
<sequence length="353" mass="39546">MGIKTKAGVVVVLIAANTYLVSHYAQGQFPLPAWLDRFMLEAQQKLSQGIDEISARVSTGDRPLPPPENIEALPAVEELTVLHPACLDKRMATPTKRIYTWKDSQGIQHISDKPRRIDDGTPVELVTELPPEAISVNFLGLQGSYALKQSIINQVKASRKLYGQVVPASLIKPITVNLRLFTSQSGYARYRDQASSQLKNTQGFYRSGTNESVVWVQSDVQGEKTAVHEAMHGINRHWIGQMAKWLNEGVAELAENIQAGHRRNRSQFKGESLLPLHRLLNATPGDWTTRTSVHYLTANALVSYLYFTERTTLTRLLLAEAENGCETLTQQEVERITGYTVHQLDAALRHWIK</sequence>